<dbReference type="EMBL" id="BAAAUV010000003">
    <property type="protein sequence ID" value="GAA3199737.1"/>
    <property type="molecule type" value="Genomic_DNA"/>
</dbReference>
<dbReference type="RefSeq" id="WP_344823070.1">
    <property type="nucleotide sequence ID" value="NZ_BAAAUV010000003.1"/>
</dbReference>
<accession>A0ABP6Q157</accession>
<dbReference type="Proteomes" id="UP001501237">
    <property type="component" value="Unassembled WGS sequence"/>
</dbReference>
<comment type="caution">
    <text evidence="1">The sequence shown here is derived from an EMBL/GenBank/DDBJ whole genome shotgun (WGS) entry which is preliminary data.</text>
</comment>
<proteinExistence type="predicted"/>
<reference evidence="2" key="1">
    <citation type="journal article" date="2019" name="Int. J. Syst. Evol. Microbiol.">
        <title>The Global Catalogue of Microorganisms (GCM) 10K type strain sequencing project: providing services to taxonomists for standard genome sequencing and annotation.</title>
        <authorList>
            <consortium name="The Broad Institute Genomics Platform"/>
            <consortium name="The Broad Institute Genome Sequencing Center for Infectious Disease"/>
            <person name="Wu L."/>
            <person name="Ma J."/>
        </authorList>
    </citation>
    <scope>NUCLEOTIDE SEQUENCE [LARGE SCALE GENOMIC DNA]</scope>
    <source>
        <strain evidence="2">JCM 9377</strain>
    </source>
</reference>
<keyword evidence="2" id="KW-1185">Reference proteome</keyword>
<name>A0ABP6Q157_9ACTN</name>
<protein>
    <submittedName>
        <fullName evidence="1">Uncharacterized protein</fullName>
    </submittedName>
</protein>
<evidence type="ECO:0000313" key="2">
    <source>
        <dbReference type="Proteomes" id="UP001501237"/>
    </source>
</evidence>
<sequence length="257" mass="28078">MPRNVSLYLAAEVAPGDVAALAGDGLEVHTSGRLAAGTPGIDEAAAVLGTMPLTRVRVELLRARGYEWRLAEFVLAAAQRWTLVVRDAAERVVSVAEFERRLAGRHSDFFVPDDWLSPDPSTRREASSTTVDVLFPASFDEAAALDVARSLGARIRPDDVTEAELSRSGRYVWLYLREARLQTDVYKVAEYRSALGEPPYRSVRMQVLEGSAELAVAFVEALGARTALLVQGPWGQLMTLGDLRLRVSNGAHDPFCP</sequence>
<organism evidence="1 2">
    <name type="scientific">Actinocorallia longicatena</name>
    <dbReference type="NCBI Taxonomy" id="111803"/>
    <lineage>
        <taxon>Bacteria</taxon>
        <taxon>Bacillati</taxon>
        <taxon>Actinomycetota</taxon>
        <taxon>Actinomycetes</taxon>
        <taxon>Streptosporangiales</taxon>
        <taxon>Thermomonosporaceae</taxon>
        <taxon>Actinocorallia</taxon>
    </lineage>
</organism>
<evidence type="ECO:0000313" key="1">
    <source>
        <dbReference type="EMBL" id="GAA3199737.1"/>
    </source>
</evidence>
<gene>
    <name evidence="1" type="ORF">GCM10010468_12070</name>
</gene>